<dbReference type="Proteomes" id="UP000035680">
    <property type="component" value="Unassembled WGS sequence"/>
</dbReference>
<dbReference type="GO" id="GO:0006310">
    <property type="term" value="P:DNA recombination"/>
    <property type="evidence" value="ECO:0007669"/>
    <property type="project" value="UniProtKB-KW"/>
</dbReference>
<feature type="domain" description="DNA helicase Pif1-like DEAD-box helicase" evidence="2">
    <location>
        <begin position="59"/>
        <end position="128"/>
    </location>
</feature>
<keyword evidence="1" id="KW-0547">Nucleotide-binding</keyword>
<evidence type="ECO:0000313" key="3">
    <source>
        <dbReference type="Proteomes" id="UP000035680"/>
    </source>
</evidence>
<dbReference type="InterPro" id="IPR027417">
    <property type="entry name" value="P-loop_NTPase"/>
</dbReference>
<keyword evidence="1" id="KW-0378">Hydrolase</keyword>
<organism evidence="3 4">
    <name type="scientific">Strongyloides venezuelensis</name>
    <name type="common">Threadworm</name>
    <dbReference type="NCBI Taxonomy" id="75913"/>
    <lineage>
        <taxon>Eukaryota</taxon>
        <taxon>Metazoa</taxon>
        <taxon>Ecdysozoa</taxon>
        <taxon>Nematoda</taxon>
        <taxon>Chromadorea</taxon>
        <taxon>Rhabditida</taxon>
        <taxon>Tylenchina</taxon>
        <taxon>Panagrolaimomorpha</taxon>
        <taxon>Strongyloidoidea</taxon>
        <taxon>Strongyloididae</taxon>
        <taxon>Strongyloides</taxon>
    </lineage>
</organism>
<protein>
    <recommendedName>
        <fullName evidence="1">ATP-dependent DNA helicase</fullName>
        <ecNumber evidence="1">5.6.2.3</ecNumber>
    </recommendedName>
</protein>
<comment type="cofactor">
    <cofactor evidence="1">
        <name>Mg(2+)</name>
        <dbReference type="ChEBI" id="CHEBI:18420"/>
    </cofactor>
</comment>
<reference evidence="4" key="2">
    <citation type="submission" date="2015-08" db="UniProtKB">
        <authorList>
            <consortium name="WormBaseParasite"/>
        </authorList>
    </citation>
    <scope>IDENTIFICATION</scope>
</reference>
<proteinExistence type="inferred from homology"/>
<keyword evidence="1" id="KW-0234">DNA repair</keyword>
<dbReference type="Gene3D" id="3.40.50.300">
    <property type="entry name" value="P-loop containing nucleotide triphosphate hydrolases"/>
    <property type="match status" value="1"/>
</dbReference>
<keyword evidence="1" id="KW-0347">Helicase</keyword>
<comment type="catalytic activity">
    <reaction evidence="1">
        <text>ATP + H2O = ADP + phosphate + H(+)</text>
        <dbReference type="Rhea" id="RHEA:13065"/>
        <dbReference type="ChEBI" id="CHEBI:15377"/>
        <dbReference type="ChEBI" id="CHEBI:15378"/>
        <dbReference type="ChEBI" id="CHEBI:30616"/>
        <dbReference type="ChEBI" id="CHEBI:43474"/>
        <dbReference type="ChEBI" id="CHEBI:456216"/>
        <dbReference type="EC" id="5.6.2.3"/>
    </reaction>
</comment>
<keyword evidence="1" id="KW-0227">DNA damage</keyword>
<dbReference type="WBParaSite" id="SVE_0263700.1">
    <property type="protein sequence ID" value="SVE_0263700.1"/>
    <property type="gene ID" value="SVE_0263700"/>
</dbReference>
<evidence type="ECO:0000313" key="4">
    <source>
        <dbReference type="WBParaSite" id="SVE_0263700.1"/>
    </source>
</evidence>
<dbReference type="EC" id="5.6.2.3" evidence="1"/>
<name>A0A0K0F1G2_STRVS</name>
<dbReference type="GO" id="GO:0000723">
    <property type="term" value="P:telomere maintenance"/>
    <property type="evidence" value="ECO:0007669"/>
    <property type="project" value="InterPro"/>
</dbReference>
<dbReference type="GO" id="GO:0043139">
    <property type="term" value="F:5'-3' DNA helicase activity"/>
    <property type="evidence" value="ECO:0007669"/>
    <property type="project" value="UniProtKB-EC"/>
</dbReference>
<dbReference type="GO" id="GO:0006281">
    <property type="term" value="P:DNA repair"/>
    <property type="evidence" value="ECO:0007669"/>
    <property type="project" value="UniProtKB-KW"/>
</dbReference>
<evidence type="ECO:0000256" key="1">
    <source>
        <dbReference type="RuleBase" id="RU363044"/>
    </source>
</evidence>
<reference evidence="3" key="1">
    <citation type="submission" date="2014-07" db="EMBL/GenBank/DDBJ databases">
        <authorList>
            <person name="Martin A.A"/>
            <person name="De Silva N."/>
        </authorList>
    </citation>
    <scope>NUCLEOTIDE SEQUENCE</scope>
</reference>
<dbReference type="STRING" id="75913.A0A0K0F1G2"/>
<comment type="similarity">
    <text evidence="1">Belongs to the helicase family.</text>
</comment>
<keyword evidence="1" id="KW-0233">DNA recombination</keyword>
<dbReference type="GO" id="GO:0016887">
    <property type="term" value="F:ATP hydrolysis activity"/>
    <property type="evidence" value="ECO:0007669"/>
    <property type="project" value="RHEA"/>
</dbReference>
<dbReference type="GO" id="GO:0005524">
    <property type="term" value="F:ATP binding"/>
    <property type="evidence" value="ECO:0007669"/>
    <property type="project" value="UniProtKB-KW"/>
</dbReference>
<dbReference type="Pfam" id="PF05970">
    <property type="entry name" value="PIF1"/>
    <property type="match status" value="1"/>
</dbReference>
<dbReference type="InterPro" id="IPR010285">
    <property type="entry name" value="DNA_helicase_pif1-like_DEAD"/>
</dbReference>
<evidence type="ECO:0000259" key="2">
    <source>
        <dbReference type="Pfam" id="PF05970"/>
    </source>
</evidence>
<dbReference type="AlphaFoldDB" id="A0A0K0F1G2"/>
<sequence length="153" mass="17362">MKYNGNEERTEAQAIFNIRNVLQSNNFNGYTDLPEVIFGIIEIDYVENKNDLNRKTCKNRAEDKIILNCASTGIAATLLRNEQTIHSMFLVPIILYDGNFRLSRLNKLRTTMLEQALLIIINEAPMFNIGDDALQKNEVGEVDIPLNIQSTGN</sequence>
<accession>A0A0K0F1G2</accession>
<keyword evidence="1" id="KW-0067">ATP-binding</keyword>
<keyword evidence="3" id="KW-1185">Reference proteome</keyword>